<reference evidence="2 3" key="1">
    <citation type="submission" date="2018-12" db="EMBL/GenBank/DDBJ databases">
        <title>bacterium Hansschlegelia zhihuaiae S113.</title>
        <authorList>
            <person name="He J."/>
        </authorList>
    </citation>
    <scope>NUCLEOTIDE SEQUENCE [LARGE SCALE GENOMIC DNA]</scope>
    <source>
        <strain evidence="2 3">S 113</strain>
    </source>
</reference>
<comment type="caution">
    <text evidence="2">The sequence shown here is derived from an EMBL/GenBank/DDBJ whole genome shotgun (WGS) entry which is preliminary data.</text>
</comment>
<organism evidence="2 3">
    <name type="scientific">Hansschlegelia zhihuaiae</name>
    <dbReference type="NCBI Taxonomy" id="405005"/>
    <lineage>
        <taxon>Bacteria</taxon>
        <taxon>Pseudomonadati</taxon>
        <taxon>Pseudomonadota</taxon>
        <taxon>Alphaproteobacteria</taxon>
        <taxon>Hyphomicrobiales</taxon>
        <taxon>Methylopilaceae</taxon>
        <taxon>Hansschlegelia</taxon>
    </lineage>
</organism>
<evidence type="ECO:0000313" key="3">
    <source>
        <dbReference type="Proteomes" id="UP000289708"/>
    </source>
</evidence>
<feature type="transmembrane region" description="Helical" evidence="1">
    <location>
        <begin position="17"/>
        <end position="36"/>
    </location>
</feature>
<dbReference type="EMBL" id="RYFI01000002">
    <property type="protein sequence ID" value="RXF75066.1"/>
    <property type="molecule type" value="Genomic_DNA"/>
</dbReference>
<evidence type="ECO:0000313" key="2">
    <source>
        <dbReference type="EMBL" id="RXF75066.1"/>
    </source>
</evidence>
<gene>
    <name evidence="2" type="ORF">EK403_03185</name>
</gene>
<dbReference type="RefSeq" id="WP_128776056.1">
    <property type="nucleotide sequence ID" value="NZ_RYFI01000002.1"/>
</dbReference>
<keyword evidence="1" id="KW-0812">Transmembrane</keyword>
<keyword evidence="1" id="KW-1133">Transmembrane helix</keyword>
<protein>
    <recommendedName>
        <fullName evidence="4">DUF2730 family protein</fullName>
    </recommendedName>
</protein>
<accession>A0A4Q0MPS1</accession>
<dbReference type="AlphaFoldDB" id="A0A4Q0MPS1"/>
<keyword evidence="1" id="KW-0472">Membrane</keyword>
<sequence length="142" mass="15426">MEAFADLWNLAQKLVGAGGWLANLAVAIVGGFALLMKMRGIGREDRVGEQQAKAVEQQGSFQERLLKALERSDAREARLFERMDRLSRDNAVLTADGAEMRVELGLVRNQLRNVTALLRQVRDGSVAPGAIEVPETPAPGAS</sequence>
<evidence type="ECO:0008006" key="4">
    <source>
        <dbReference type="Google" id="ProtNLM"/>
    </source>
</evidence>
<name>A0A4Q0MPS1_9HYPH</name>
<evidence type="ECO:0000256" key="1">
    <source>
        <dbReference type="SAM" id="Phobius"/>
    </source>
</evidence>
<dbReference type="Proteomes" id="UP000289708">
    <property type="component" value="Unassembled WGS sequence"/>
</dbReference>
<keyword evidence="3" id="KW-1185">Reference proteome</keyword>
<proteinExistence type="predicted"/>